<evidence type="ECO:0000313" key="1">
    <source>
        <dbReference type="EMBL" id="TDU28942.1"/>
    </source>
</evidence>
<evidence type="ECO:0000313" key="2">
    <source>
        <dbReference type="Proteomes" id="UP000295341"/>
    </source>
</evidence>
<dbReference type="PANTHER" id="PTHR41368">
    <property type="entry name" value="PROTEIN YGHO"/>
    <property type="match status" value="1"/>
</dbReference>
<dbReference type="AlphaFoldDB" id="A0A4S3K2S9"/>
<dbReference type="SUPFAM" id="SSF55729">
    <property type="entry name" value="Acyl-CoA N-acyltransferases (Nat)"/>
    <property type="match status" value="1"/>
</dbReference>
<protein>
    <recommendedName>
        <fullName evidence="3">N-acetyltransferase domain-containing protein</fullName>
    </recommendedName>
</protein>
<dbReference type="Gene3D" id="3.40.630.30">
    <property type="match status" value="1"/>
</dbReference>
<reference evidence="1 2" key="1">
    <citation type="submission" date="2019-03" db="EMBL/GenBank/DDBJ databases">
        <title>Genomic Encyclopedia of Type Strains, Phase IV (KMG-IV): sequencing the most valuable type-strain genomes for metagenomic binning, comparative biology and taxonomic classification.</title>
        <authorList>
            <person name="Goeker M."/>
        </authorList>
    </citation>
    <scope>NUCLEOTIDE SEQUENCE [LARGE SCALE GENOMIC DNA]</scope>
    <source>
        <strain evidence="1 2">DSM 26377</strain>
    </source>
</reference>
<proteinExistence type="predicted"/>
<organism evidence="1 2">
    <name type="scientific">Panacagrimonas perspica</name>
    <dbReference type="NCBI Taxonomy" id="381431"/>
    <lineage>
        <taxon>Bacteria</taxon>
        <taxon>Pseudomonadati</taxon>
        <taxon>Pseudomonadota</taxon>
        <taxon>Gammaproteobacteria</taxon>
        <taxon>Nevskiales</taxon>
        <taxon>Nevskiaceae</taxon>
        <taxon>Panacagrimonas</taxon>
    </lineage>
</organism>
<dbReference type="PANTHER" id="PTHR41368:SF1">
    <property type="entry name" value="PROTEIN YGHO"/>
    <property type="match status" value="1"/>
</dbReference>
<dbReference type="EMBL" id="SOBT01000009">
    <property type="protein sequence ID" value="TDU28942.1"/>
    <property type="molecule type" value="Genomic_DNA"/>
</dbReference>
<accession>A0A4S3K2S9</accession>
<dbReference type="Proteomes" id="UP000295341">
    <property type="component" value="Unassembled WGS sequence"/>
</dbReference>
<name>A0A4S3K2S9_9GAMM</name>
<dbReference type="InterPro" id="IPR039968">
    <property type="entry name" value="BcerS-like"/>
</dbReference>
<comment type="caution">
    <text evidence="1">The sequence shown here is derived from an EMBL/GenBank/DDBJ whole genome shotgun (WGS) entry which is preliminary data.</text>
</comment>
<gene>
    <name evidence="1" type="ORF">DFR24_3323</name>
</gene>
<sequence length="375" mass="42529">MSSVEIVKVDTAALKDRFIGLPAKLYASDPNFVAPLLMERQEALSPKKNPYFAHAETQFFLARRDGRDVGRISAQIDKLVLDPTIGHFGMIVAEDDPAIFDALFAAAEAWLRERGRTIVRGPFNLSINEETGLLIDGFDTPPMMFMSHDPRYMAARIEAKGYTKAKDVFAYLYDMRHDLPPAARKFIDRRKPAAMTARNLDMTRYDAEFDTITDIFNDAWSQNWGFVPFTPAEIRHMAKSLKPLIDPTWVAIVEMHGEPVGFGITLPNLNEVIADMGGKLLPFNWLKLLLRLKKGPRSARVPLMGIRRSSSAGLLGGVIPFLIIEKMRQGVLRKGRVERVELSWILEDNLPMRRMIESLDSIPYKTYRVYEKTLA</sequence>
<dbReference type="OrthoDB" id="9806005at2"/>
<evidence type="ECO:0008006" key="3">
    <source>
        <dbReference type="Google" id="ProtNLM"/>
    </source>
</evidence>
<keyword evidence="2" id="KW-1185">Reference proteome</keyword>
<dbReference type="InterPro" id="IPR016181">
    <property type="entry name" value="Acyl_CoA_acyltransferase"/>
</dbReference>
<dbReference type="RefSeq" id="WP_133882454.1">
    <property type="nucleotide sequence ID" value="NZ_MWIN01000018.1"/>
</dbReference>